<sequence length="87" mass="9903">MHKDKQKLITRLKKIEGQVRGIQKMIEEEKYCIDVITQTSAVKQGLSSIEDILLESHLGHCVVGQIKSGKVDVATKEILKVYQLKRK</sequence>
<comment type="caution">
    <text evidence="1">The sequence shown here is derived from an EMBL/GenBank/DDBJ whole genome shotgun (WGS) entry which is preliminary data.</text>
</comment>
<protein>
    <submittedName>
        <fullName evidence="1">YvgZ</fullName>
    </submittedName>
</protein>
<proteinExistence type="predicted"/>
<evidence type="ECO:0000313" key="2">
    <source>
        <dbReference type="Proteomes" id="UP000034934"/>
    </source>
</evidence>
<dbReference type="AlphaFoldDB" id="A0A0F9YEZ7"/>
<dbReference type="CDD" id="cd10148">
    <property type="entry name" value="CsoR-like_DUF156"/>
    <property type="match status" value="1"/>
</dbReference>
<dbReference type="InterPro" id="IPR003735">
    <property type="entry name" value="Metal_Tscrpt_repr"/>
</dbReference>
<dbReference type="Proteomes" id="UP000034934">
    <property type="component" value="Unassembled WGS sequence"/>
</dbReference>
<dbReference type="Gene3D" id="1.20.58.1000">
    <property type="entry name" value="Metal-sensitive repressor, helix protomer"/>
    <property type="match status" value="1"/>
</dbReference>
<dbReference type="PANTHER" id="PTHR33677:SF3">
    <property type="entry name" value="COPPER-SENSING TRANSCRIPTIONAL REPRESSOR RICR"/>
    <property type="match status" value="1"/>
</dbReference>
<dbReference type="PATRIC" id="fig|1618767.3.peg.306"/>
<evidence type="ECO:0000313" key="1">
    <source>
        <dbReference type="EMBL" id="KKP30229.1"/>
    </source>
</evidence>
<dbReference type="GO" id="GO:0045892">
    <property type="term" value="P:negative regulation of DNA-templated transcription"/>
    <property type="evidence" value="ECO:0007669"/>
    <property type="project" value="UniProtKB-ARBA"/>
</dbReference>
<dbReference type="GO" id="GO:0046872">
    <property type="term" value="F:metal ion binding"/>
    <property type="evidence" value="ECO:0007669"/>
    <property type="project" value="InterPro"/>
</dbReference>
<name>A0A0F9YEZ7_9BACT</name>
<dbReference type="EMBL" id="LBOG01000003">
    <property type="protein sequence ID" value="KKP30229.1"/>
    <property type="molecule type" value="Genomic_DNA"/>
</dbReference>
<reference evidence="1 2" key="1">
    <citation type="journal article" date="2015" name="Nature">
        <title>rRNA introns, odd ribosomes, and small enigmatic genomes across a large radiation of phyla.</title>
        <authorList>
            <person name="Brown C.T."/>
            <person name="Hug L.A."/>
            <person name="Thomas B.C."/>
            <person name="Sharon I."/>
            <person name="Castelle C.J."/>
            <person name="Singh A."/>
            <person name="Wilkins M.J."/>
            <person name="Williams K.H."/>
            <person name="Banfield J.F."/>
        </authorList>
    </citation>
    <scope>NUCLEOTIDE SEQUENCE [LARGE SCALE GENOMIC DNA]</scope>
</reference>
<dbReference type="Pfam" id="PF02583">
    <property type="entry name" value="Trns_repr_metal"/>
    <property type="match status" value="1"/>
</dbReference>
<dbReference type="PANTHER" id="PTHR33677">
    <property type="entry name" value="TRANSCRIPTIONAL REPRESSOR FRMR-RELATED"/>
    <property type="match status" value="1"/>
</dbReference>
<organism evidence="1 2">
    <name type="scientific">Candidatus Nomurabacteria bacterium GW2011_GWF1_31_48</name>
    <dbReference type="NCBI Taxonomy" id="1618767"/>
    <lineage>
        <taxon>Bacteria</taxon>
        <taxon>Candidatus Nomuraibacteriota</taxon>
    </lineage>
</organism>
<dbReference type="InterPro" id="IPR038390">
    <property type="entry name" value="Metal_Tscrpt_repr_sf"/>
</dbReference>
<dbReference type="GO" id="GO:0003677">
    <property type="term" value="F:DNA binding"/>
    <property type="evidence" value="ECO:0007669"/>
    <property type="project" value="InterPro"/>
</dbReference>
<gene>
    <name evidence="1" type="ORF">UR19_C0003G0065</name>
</gene>
<accession>A0A0F9YEZ7</accession>